<keyword evidence="11" id="KW-1185">Reference proteome</keyword>
<comment type="similarity">
    <text evidence="2 7">Belongs to the major facilitator superfamily. Proton-dependent oligopeptide transporter (POT/PTR) (TC 2.A.17) family.</text>
</comment>
<feature type="transmembrane region" description="Helical" evidence="9">
    <location>
        <begin position="406"/>
        <end position="430"/>
    </location>
</feature>
<feature type="transmembrane region" description="Helical" evidence="9">
    <location>
        <begin position="244"/>
        <end position="262"/>
    </location>
</feature>
<feature type="transmembrane region" description="Helical" evidence="9">
    <location>
        <begin position="442"/>
        <end position="464"/>
    </location>
</feature>
<gene>
    <name evidence="10" type="ORF">B0T18DRAFT_339153</name>
</gene>
<dbReference type="InterPro" id="IPR036259">
    <property type="entry name" value="MFS_trans_sf"/>
</dbReference>
<protein>
    <submittedName>
        <fullName evidence="10">POT family-domain-containing protein</fullName>
    </submittedName>
</protein>
<dbReference type="Proteomes" id="UP001172155">
    <property type="component" value="Unassembled WGS sequence"/>
</dbReference>
<dbReference type="PROSITE" id="PS01023">
    <property type="entry name" value="PTR2_2"/>
    <property type="match status" value="1"/>
</dbReference>
<comment type="subcellular location">
    <subcellularLocation>
        <location evidence="1 7">Membrane</location>
        <topology evidence="1 7">Multi-pass membrane protein</topology>
    </subcellularLocation>
</comment>
<sequence>MSAEPVDITAAAPTFFADEKLPREPPVYTAMEDKDVGIVSHETHEDGRSPTDNELRTLRRVADKIPLSIYTIAFVELCERFSYYGTTAVFTNFIQHPLPFGSTTGADGGIGQAGALGLGQQTSTALTTFNAFWQYTMPLFGAYVADAYLGRFKTIAVALAIGIIGHIVLIMSALPPVIKNPDGAMAPFIIGIILMGLGTGGFKPNINPLIVEQLDLDRMIVKKLPTGELVIVDPNVTASRVYHYFYMFINIGALVGQIGMVYCEYYVGFWLSFTLPTLMLCLCPLVMLWGRRRYKRVAPEGSVLGKAMKLLWVACKGRWSINPVQTWRNMHAEEFWENVKPSKMDPAMRPKWMTFSDVWVDEVARGFGACAVFMWYPLFWICYNQINNNLISQAATMRLGGVPNDVLTNLNPFSLLILVPLMDVVVYPALRKIRFNPTPLRRIAAGYFAASAAMIWACVLQYYIYKKSECGSHASGYIDAEETVKCKNVSISVWAQTGSYVLIALSEVLASITSLEYAHSKAPKNLRSVVQSVCLFMNAIASAIGFALVPLAKDPNLIWNYGVVAVMAAFGGTMFWLQFRGMDKDEDRLNMLPSEVDTKAAPAPVESLDEKKAFDETA</sequence>
<dbReference type="SUPFAM" id="SSF103473">
    <property type="entry name" value="MFS general substrate transporter"/>
    <property type="match status" value="1"/>
</dbReference>
<dbReference type="FunFam" id="1.20.1250.20:FF:000085">
    <property type="entry name" value="MFS peptide transporter Ptr2"/>
    <property type="match status" value="1"/>
</dbReference>
<evidence type="ECO:0000313" key="10">
    <source>
        <dbReference type="EMBL" id="KAK0754637.1"/>
    </source>
</evidence>
<evidence type="ECO:0000256" key="7">
    <source>
        <dbReference type="RuleBase" id="RU003755"/>
    </source>
</evidence>
<feature type="transmembrane region" description="Helical" evidence="9">
    <location>
        <begin position="184"/>
        <end position="202"/>
    </location>
</feature>
<dbReference type="AlphaFoldDB" id="A0AA40KD97"/>
<dbReference type="GO" id="GO:0071916">
    <property type="term" value="F:dipeptide transmembrane transporter activity"/>
    <property type="evidence" value="ECO:0007669"/>
    <property type="project" value="UniProtKB-ARBA"/>
</dbReference>
<dbReference type="GO" id="GO:0005886">
    <property type="term" value="C:plasma membrane"/>
    <property type="evidence" value="ECO:0007669"/>
    <property type="project" value="UniProtKB-ARBA"/>
</dbReference>
<feature type="region of interest" description="Disordered" evidence="8">
    <location>
        <begin position="595"/>
        <end position="618"/>
    </location>
</feature>
<keyword evidence="4 7" id="KW-0812">Transmembrane</keyword>
<feature type="transmembrane region" description="Helical" evidence="9">
    <location>
        <begin position="497"/>
        <end position="517"/>
    </location>
</feature>
<proteinExistence type="inferred from homology"/>
<evidence type="ECO:0000256" key="9">
    <source>
        <dbReference type="SAM" id="Phobius"/>
    </source>
</evidence>
<feature type="transmembrane region" description="Helical" evidence="9">
    <location>
        <begin position="363"/>
        <end position="386"/>
    </location>
</feature>
<evidence type="ECO:0000256" key="6">
    <source>
        <dbReference type="ARBA" id="ARBA00023136"/>
    </source>
</evidence>
<evidence type="ECO:0000256" key="2">
    <source>
        <dbReference type="ARBA" id="ARBA00005982"/>
    </source>
</evidence>
<evidence type="ECO:0000256" key="1">
    <source>
        <dbReference type="ARBA" id="ARBA00004141"/>
    </source>
</evidence>
<feature type="transmembrane region" description="Helical" evidence="9">
    <location>
        <begin position="558"/>
        <end position="579"/>
    </location>
</feature>
<evidence type="ECO:0000313" key="11">
    <source>
        <dbReference type="Proteomes" id="UP001172155"/>
    </source>
</evidence>
<keyword evidence="3 7" id="KW-0813">Transport</keyword>
<keyword evidence="6 9" id="KW-0472">Membrane</keyword>
<accession>A0AA40KD97</accession>
<organism evidence="10 11">
    <name type="scientific">Schizothecium vesticola</name>
    <dbReference type="NCBI Taxonomy" id="314040"/>
    <lineage>
        <taxon>Eukaryota</taxon>
        <taxon>Fungi</taxon>
        <taxon>Dikarya</taxon>
        <taxon>Ascomycota</taxon>
        <taxon>Pezizomycotina</taxon>
        <taxon>Sordariomycetes</taxon>
        <taxon>Sordariomycetidae</taxon>
        <taxon>Sordariales</taxon>
        <taxon>Schizotheciaceae</taxon>
        <taxon>Schizothecium</taxon>
    </lineage>
</organism>
<reference evidence="10" key="1">
    <citation type="submission" date="2023-06" db="EMBL/GenBank/DDBJ databases">
        <title>Genome-scale phylogeny and comparative genomics of the fungal order Sordariales.</title>
        <authorList>
            <consortium name="Lawrence Berkeley National Laboratory"/>
            <person name="Hensen N."/>
            <person name="Bonometti L."/>
            <person name="Westerberg I."/>
            <person name="Brannstrom I.O."/>
            <person name="Guillou S."/>
            <person name="Cros-Aarteil S."/>
            <person name="Calhoun S."/>
            <person name="Haridas S."/>
            <person name="Kuo A."/>
            <person name="Mondo S."/>
            <person name="Pangilinan J."/>
            <person name="Riley R."/>
            <person name="LaButti K."/>
            <person name="Andreopoulos B."/>
            <person name="Lipzen A."/>
            <person name="Chen C."/>
            <person name="Yanf M."/>
            <person name="Daum C."/>
            <person name="Ng V."/>
            <person name="Clum A."/>
            <person name="Steindorff A."/>
            <person name="Ohm R."/>
            <person name="Martin F."/>
            <person name="Silar P."/>
            <person name="Natvig D."/>
            <person name="Lalanne C."/>
            <person name="Gautier V."/>
            <person name="Ament-velasquez S.L."/>
            <person name="Kruys A."/>
            <person name="Hutchinson M.I."/>
            <person name="Powell A.J."/>
            <person name="Barry K."/>
            <person name="Miller A.N."/>
            <person name="Grigoriev I.V."/>
            <person name="Debuchy R."/>
            <person name="Gladieux P."/>
            <person name="Thoren M.H."/>
            <person name="Johannesson H."/>
        </authorList>
    </citation>
    <scope>NUCLEOTIDE SEQUENCE</scope>
    <source>
        <strain evidence="10">SMH3187-1</strain>
    </source>
</reference>
<evidence type="ECO:0000256" key="4">
    <source>
        <dbReference type="ARBA" id="ARBA00022692"/>
    </source>
</evidence>
<evidence type="ECO:0000256" key="5">
    <source>
        <dbReference type="ARBA" id="ARBA00022989"/>
    </source>
</evidence>
<feature type="transmembrane region" description="Helical" evidence="9">
    <location>
        <begin position="268"/>
        <end position="289"/>
    </location>
</feature>
<dbReference type="EMBL" id="JAUKUD010000001">
    <property type="protein sequence ID" value="KAK0754637.1"/>
    <property type="molecule type" value="Genomic_DNA"/>
</dbReference>
<dbReference type="Gene3D" id="1.20.1250.20">
    <property type="entry name" value="MFS general substrate transporter like domains"/>
    <property type="match status" value="1"/>
</dbReference>
<evidence type="ECO:0000256" key="8">
    <source>
        <dbReference type="SAM" id="MobiDB-lite"/>
    </source>
</evidence>
<comment type="caution">
    <text evidence="10">The sequence shown here is derived from an EMBL/GenBank/DDBJ whole genome shotgun (WGS) entry which is preliminary data.</text>
</comment>
<dbReference type="PANTHER" id="PTHR11654">
    <property type="entry name" value="OLIGOPEPTIDE TRANSPORTER-RELATED"/>
    <property type="match status" value="1"/>
</dbReference>
<dbReference type="InterPro" id="IPR000109">
    <property type="entry name" value="POT_fam"/>
</dbReference>
<keyword evidence="5 9" id="KW-1133">Transmembrane helix</keyword>
<dbReference type="Pfam" id="PF00854">
    <property type="entry name" value="PTR2"/>
    <property type="match status" value="1"/>
</dbReference>
<feature type="transmembrane region" description="Helical" evidence="9">
    <location>
        <begin position="155"/>
        <end position="178"/>
    </location>
</feature>
<dbReference type="InterPro" id="IPR018456">
    <property type="entry name" value="PTR2_symporter_CS"/>
</dbReference>
<name>A0AA40KD97_9PEZI</name>
<feature type="compositionally biased region" description="Basic and acidic residues" evidence="8">
    <location>
        <begin position="608"/>
        <end position="618"/>
    </location>
</feature>
<evidence type="ECO:0000256" key="3">
    <source>
        <dbReference type="ARBA" id="ARBA00022448"/>
    </source>
</evidence>
<feature type="transmembrane region" description="Helical" evidence="9">
    <location>
        <begin position="529"/>
        <end position="552"/>
    </location>
</feature>